<dbReference type="InterPro" id="IPR036271">
    <property type="entry name" value="Tet_transcr_reg_TetR-rel_C_sf"/>
</dbReference>
<dbReference type="Proteomes" id="UP000528322">
    <property type="component" value="Unassembled WGS sequence"/>
</dbReference>
<evidence type="ECO:0000256" key="1">
    <source>
        <dbReference type="ARBA" id="ARBA00023015"/>
    </source>
</evidence>
<proteinExistence type="predicted"/>
<dbReference type="PRINTS" id="PR00455">
    <property type="entry name" value="HTHTETR"/>
</dbReference>
<evidence type="ECO:0000256" key="4">
    <source>
        <dbReference type="PROSITE-ProRule" id="PRU00335"/>
    </source>
</evidence>
<dbReference type="InterPro" id="IPR009057">
    <property type="entry name" value="Homeodomain-like_sf"/>
</dbReference>
<keyword evidence="1" id="KW-0805">Transcription regulation</keyword>
<dbReference type="GO" id="GO:0000976">
    <property type="term" value="F:transcription cis-regulatory region binding"/>
    <property type="evidence" value="ECO:0007669"/>
    <property type="project" value="TreeGrafter"/>
</dbReference>
<evidence type="ECO:0000313" key="6">
    <source>
        <dbReference type="EMBL" id="MBB5022387.1"/>
    </source>
</evidence>
<dbReference type="GO" id="GO:0003700">
    <property type="term" value="F:DNA-binding transcription factor activity"/>
    <property type="evidence" value="ECO:0007669"/>
    <property type="project" value="TreeGrafter"/>
</dbReference>
<dbReference type="RefSeq" id="WP_183732799.1">
    <property type="nucleotide sequence ID" value="NZ_JACHID010000010.1"/>
</dbReference>
<sequence>MPKPVRARSAETMNKILEAAADLFARDGYDGARVDDIAKTCGVNKASIYYHFQDKRKLYETVLVNMLNRNATAIEQQVRQCPDPEGKLRAFIQEYARVVIADRRVAILMMWEVASGGKNLPISVLEQLSRFINLVAEVLGAGEKEGAFLQSNPYMTYLMIVGSINYYIVGEPLRNVAVHNGVIDNDTVLYNLPTEGIADLMSETLLRCLKV</sequence>
<reference evidence="6 7" key="1">
    <citation type="submission" date="2020-08" db="EMBL/GenBank/DDBJ databases">
        <title>Genomic Encyclopedia of Type Strains, Phase IV (KMG-IV): sequencing the most valuable type-strain genomes for metagenomic binning, comparative biology and taxonomic classification.</title>
        <authorList>
            <person name="Goeker M."/>
        </authorList>
    </citation>
    <scope>NUCLEOTIDE SEQUENCE [LARGE SCALE GENOMIC DNA]</scope>
    <source>
        <strain evidence="6 7">DSM 22071</strain>
    </source>
</reference>
<dbReference type="SUPFAM" id="SSF48498">
    <property type="entry name" value="Tetracyclin repressor-like, C-terminal domain"/>
    <property type="match status" value="1"/>
</dbReference>
<gene>
    <name evidence="6" type="ORF">HNR37_001722</name>
</gene>
<dbReference type="Pfam" id="PF17932">
    <property type="entry name" value="TetR_C_24"/>
    <property type="match status" value="1"/>
</dbReference>
<protein>
    <submittedName>
        <fullName evidence="6">AcrR family transcriptional regulator</fullName>
    </submittedName>
</protein>
<keyword evidence="3" id="KW-0804">Transcription</keyword>
<keyword evidence="2 4" id="KW-0238">DNA-binding</keyword>
<dbReference type="InterPro" id="IPR041490">
    <property type="entry name" value="KstR2_TetR_C"/>
</dbReference>
<name>A0A7W7Y5J4_9BACT</name>
<dbReference type="SUPFAM" id="SSF46689">
    <property type="entry name" value="Homeodomain-like"/>
    <property type="match status" value="1"/>
</dbReference>
<dbReference type="EMBL" id="JACHID010000010">
    <property type="protein sequence ID" value="MBB5022387.1"/>
    <property type="molecule type" value="Genomic_DNA"/>
</dbReference>
<dbReference type="Gene3D" id="1.10.357.10">
    <property type="entry name" value="Tetracycline Repressor, domain 2"/>
    <property type="match status" value="1"/>
</dbReference>
<feature type="domain" description="HTH tetR-type" evidence="5">
    <location>
        <begin position="10"/>
        <end position="70"/>
    </location>
</feature>
<dbReference type="Pfam" id="PF00440">
    <property type="entry name" value="TetR_N"/>
    <property type="match status" value="1"/>
</dbReference>
<evidence type="ECO:0000259" key="5">
    <source>
        <dbReference type="PROSITE" id="PS50977"/>
    </source>
</evidence>
<dbReference type="InterPro" id="IPR001647">
    <property type="entry name" value="HTH_TetR"/>
</dbReference>
<dbReference type="AlphaFoldDB" id="A0A7W7Y5J4"/>
<evidence type="ECO:0000256" key="3">
    <source>
        <dbReference type="ARBA" id="ARBA00023163"/>
    </source>
</evidence>
<organism evidence="6 7">
    <name type="scientific">Desulfurispira natronophila</name>
    <dbReference type="NCBI Taxonomy" id="682562"/>
    <lineage>
        <taxon>Bacteria</taxon>
        <taxon>Pseudomonadati</taxon>
        <taxon>Chrysiogenota</taxon>
        <taxon>Chrysiogenia</taxon>
        <taxon>Chrysiogenales</taxon>
        <taxon>Chrysiogenaceae</taxon>
        <taxon>Desulfurispira</taxon>
    </lineage>
</organism>
<accession>A0A7W7Y5J4</accession>
<dbReference type="PROSITE" id="PS50977">
    <property type="entry name" value="HTH_TETR_2"/>
    <property type="match status" value="1"/>
</dbReference>
<evidence type="ECO:0000256" key="2">
    <source>
        <dbReference type="ARBA" id="ARBA00023125"/>
    </source>
</evidence>
<evidence type="ECO:0000313" key="7">
    <source>
        <dbReference type="Proteomes" id="UP000528322"/>
    </source>
</evidence>
<comment type="caution">
    <text evidence="6">The sequence shown here is derived from an EMBL/GenBank/DDBJ whole genome shotgun (WGS) entry which is preliminary data.</text>
</comment>
<dbReference type="InterPro" id="IPR050109">
    <property type="entry name" value="HTH-type_TetR-like_transc_reg"/>
</dbReference>
<dbReference type="PANTHER" id="PTHR30055">
    <property type="entry name" value="HTH-TYPE TRANSCRIPTIONAL REGULATOR RUTR"/>
    <property type="match status" value="1"/>
</dbReference>
<dbReference type="PANTHER" id="PTHR30055:SF234">
    <property type="entry name" value="HTH-TYPE TRANSCRIPTIONAL REGULATOR BETI"/>
    <property type="match status" value="1"/>
</dbReference>
<feature type="DNA-binding region" description="H-T-H motif" evidence="4">
    <location>
        <begin position="33"/>
        <end position="52"/>
    </location>
</feature>
<keyword evidence="7" id="KW-1185">Reference proteome</keyword>